<dbReference type="PANTHER" id="PTHR43031:SF16">
    <property type="entry name" value="OXIDOREDUCTASE"/>
    <property type="match status" value="1"/>
</dbReference>
<dbReference type="Pfam" id="PF00581">
    <property type="entry name" value="Rhodanese"/>
    <property type="match status" value="1"/>
</dbReference>
<dbReference type="CDD" id="cd00158">
    <property type="entry name" value="RHOD"/>
    <property type="match status" value="1"/>
</dbReference>
<dbReference type="PROSITE" id="PS50206">
    <property type="entry name" value="RHODANESE_3"/>
    <property type="match status" value="1"/>
</dbReference>
<proteinExistence type="predicted"/>
<evidence type="ECO:0000313" key="2">
    <source>
        <dbReference type="EMBL" id="VAW90709.1"/>
    </source>
</evidence>
<name>A0A3B0ZXQ9_9ZZZZ</name>
<protein>
    <recommendedName>
        <fullName evidence="1">Rhodanese domain-containing protein</fullName>
    </recommendedName>
</protein>
<dbReference type="SMART" id="SM00450">
    <property type="entry name" value="RHOD"/>
    <property type="match status" value="2"/>
</dbReference>
<evidence type="ECO:0000259" key="1">
    <source>
        <dbReference type="PROSITE" id="PS50206"/>
    </source>
</evidence>
<dbReference type="InterPro" id="IPR050229">
    <property type="entry name" value="GlpE_sulfurtransferase"/>
</dbReference>
<dbReference type="SUPFAM" id="SSF52821">
    <property type="entry name" value="Rhodanese/Cell cycle control phosphatase"/>
    <property type="match status" value="2"/>
</dbReference>
<feature type="domain" description="Rhodanese" evidence="1">
    <location>
        <begin position="50"/>
        <end position="145"/>
    </location>
</feature>
<dbReference type="Gene3D" id="3.40.250.10">
    <property type="entry name" value="Rhodanese-like domain"/>
    <property type="match status" value="2"/>
</dbReference>
<accession>A0A3B0ZXQ9</accession>
<sequence length="273" mass="31387">MMKTNTHKLYLSLVFMLVSFQSVAIINDEFPVRKLYPAVPVISLEDFHNQFNKVIVVDVRSAYEFETLRIVGAINIPLASSSFIDDMKKLRNANPNRKIIVYCNGKTCKKSYKATQRCRDKNIGNVIAFDAGIFDWTKKYPGKAVLLGKTPADPAKLISKSDFRKKLRAPDDFEKLMLNDNTLVLDIRDGFQREAISLFPGVERRVSLDDRVKLNNYITKAARQNQTLLIYDAAGKQVRWLMYYLESKGVKNYKFMKGGANAYFKNLRKQFVQ</sequence>
<gene>
    <name evidence="2" type="ORF">MNBD_GAMMA21-1789</name>
</gene>
<dbReference type="InterPro" id="IPR036873">
    <property type="entry name" value="Rhodanese-like_dom_sf"/>
</dbReference>
<dbReference type="PANTHER" id="PTHR43031">
    <property type="entry name" value="FAD-DEPENDENT OXIDOREDUCTASE"/>
    <property type="match status" value="1"/>
</dbReference>
<dbReference type="EMBL" id="UOFR01000003">
    <property type="protein sequence ID" value="VAW90709.1"/>
    <property type="molecule type" value="Genomic_DNA"/>
</dbReference>
<reference evidence="2" key="1">
    <citation type="submission" date="2018-06" db="EMBL/GenBank/DDBJ databases">
        <authorList>
            <person name="Zhirakovskaya E."/>
        </authorList>
    </citation>
    <scope>NUCLEOTIDE SEQUENCE</scope>
</reference>
<dbReference type="AlphaFoldDB" id="A0A3B0ZXQ9"/>
<dbReference type="InterPro" id="IPR001763">
    <property type="entry name" value="Rhodanese-like_dom"/>
</dbReference>
<organism evidence="2">
    <name type="scientific">hydrothermal vent metagenome</name>
    <dbReference type="NCBI Taxonomy" id="652676"/>
    <lineage>
        <taxon>unclassified sequences</taxon>
        <taxon>metagenomes</taxon>
        <taxon>ecological metagenomes</taxon>
    </lineage>
</organism>